<dbReference type="AlphaFoldDB" id="A0A3N4KUC5"/>
<dbReference type="Proteomes" id="UP000277580">
    <property type="component" value="Unassembled WGS sequence"/>
</dbReference>
<gene>
    <name evidence="2" type="ORF">P167DRAFT_544030</name>
</gene>
<evidence type="ECO:0000256" key="1">
    <source>
        <dbReference type="SAM" id="SignalP"/>
    </source>
</evidence>
<keyword evidence="1" id="KW-0732">Signal</keyword>
<reference evidence="2 3" key="1">
    <citation type="journal article" date="2018" name="Nat. Ecol. Evol.">
        <title>Pezizomycetes genomes reveal the molecular basis of ectomycorrhizal truffle lifestyle.</title>
        <authorList>
            <person name="Murat C."/>
            <person name="Payen T."/>
            <person name="Noel B."/>
            <person name="Kuo A."/>
            <person name="Morin E."/>
            <person name="Chen J."/>
            <person name="Kohler A."/>
            <person name="Krizsan K."/>
            <person name="Balestrini R."/>
            <person name="Da Silva C."/>
            <person name="Montanini B."/>
            <person name="Hainaut M."/>
            <person name="Levati E."/>
            <person name="Barry K.W."/>
            <person name="Belfiori B."/>
            <person name="Cichocki N."/>
            <person name="Clum A."/>
            <person name="Dockter R.B."/>
            <person name="Fauchery L."/>
            <person name="Guy J."/>
            <person name="Iotti M."/>
            <person name="Le Tacon F."/>
            <person name="Lindquist E.A."/>
            <person name="Lipzen A."/>
            <person name="Malagnac F."/>
            <person name="Mello A."/>
            <person name="Molinier V."/>
            <person name="Miyauchi S."/>
            <person name="Poulain J."/>
            <person name="Riccioni C."/>
            <person name="Rubini A."/>
            <person name="Sitrit Y."/>
            <person name="Splivallo R."/>
            <person name="Traeger S."/>
            <person name="Wang M."/>
            <person name="Zifcakova L."/>
            <person name="Wipf D."/>
            <person name="Zambonelli A."/>
            <person name="Paolocci F."/>
            <person name="Nowrousian M."/>
            <person name="Ottonello S."/>
            <person name="Baldrian P."/>
            <person name="Spatafora J.W."/>
            <person name="Henrissat B."/>
            <person name="Nagy L.G."/>
            <person name="Aury J.M."/>
            <person name="Wincker P."/>
            <person name="Grigoriev I.V."/>
            <person name="Bonfante P."/>
            <person name="Martin F.M."/>
        </authorList>
    </citation>
    <scope>NUCLEOTIDE SEQUENCE [LARGE SCALE GENOMIC DNA]</scope>
    <source>
        <strain evidence="2 3">CCBAS932</strain>
    </source>
</reference>
<name>A0A3N4KUC5_9PEZI</name>
<proteinExistence type="predicted"/>
<protein>
    <recommendedName>
        <fullName evidence="4">Secreted protein</fullName>
    </recommendedName>
</protein>
<feature type="signal peptide" evidence="1">
    <location>
        <begin position="1"/>
        <end position="16"/>
    </location>
</feature>
<feature type="chain" id="PRO_5017953893" description="Secreted protein" evidence="1">
    <location>
        <begin position="17"/>
        <end position="129"/>
    </location>
</feature>
<keyword evidence="3" id="KW-1185">Reference proteome</keyword>
<sequence length="129" mass="14817">MFPSLWFVVLFPGTCAALCFSPVLQEARTHVCRYVKQLFCCCQKQQEASNDGAYDIIITGEKSIIWDLYHIFPSVESLDGGIWGEGLRKQPIRSQRLSESRRLGGGKYWECGNKRQQQQQAAEQQLWDL</sequence>
<evidence type="ECO:0000313" key="3">
    <source>
        <dbReference type="Proteomes" id="UP000277580"/>
    </source>
</evidence>
<evidence type="ECO:0008006" key="4">
    <source>
        <dbReference type="Google" id="ProtNLM"/>
    </source>
</evidence>
<evidence type="ECO:0000313" key="2">
    <source>
        <dbReference type="EMBL" id="RPB14110.1"/>
    </source>
</evidence>
<accession>A0A3N4KUC5</accession>
<organism evidence="2 3">
    <name type="scientific">Morchella conica CCBAS932</name>
    <dbReference type="NCBI Taxonomy" id="1392247"/>
    <lineage>
        <taxon>Eukaryota</taxon>
        <taxon>Fungi</taxon>
        <taxon>Dikarya</taxon>
        <taxon>Ascomycota</taxon>
        <taxon>Pezizomycotina</taxon>
        <taxon>Pezizomycetes</taxon>
        <taxon>Pezizales</taxon>
        <taxon>Morchellaceae</taxon>
        <taxon>Morchella</taxon>
    </lineage>
</organism>
<dbReference type="InParanoid" id="A0A3N4KUC5"/>
<dbReference type="EMBL" id="ML119119">
    <property type="protein sequence ID" value="RPB14110.1"/>
    <property type="molecule type" value="Genomic_DNA"/>
</dbReference>